<proteinExistence type="predicted"/>
<gene>
    <name evidence="1" type="ORF">SAMN04488034_10738</name>
</gene>
<evidence type="ECO:0000313" key="2">
    <source>
        <dbReference type="Proteomes" id="UP000199448"/>
    </source>
</evidence>
<dbReference type="EMBL" id="FNUG01000007">
    <property type="protein sequence ID" value="SEF06885.1"/>
    <property type="molecule type" value="Genomic_DNA"/>
</dbReference>
<accession>A0A1H5NZ74</accession>
<dbReference type="Proteomes" id="UP000199448">
    <property type="component" value="Unassembled WGS sequence"/>
</dbReference>
<protein>
    <submittedName>
        <fullName evidence="1">Uncharacterized protein</fullName>
    </submittedName>
</protein>
<organism evidence="1 2">
    <name type="scientific">Salinimicrobium catena</name>
    <dbReference type="NCBI Taxonomy" id="390640"/>
    <lineage>
        <taxon>Bacteria</taxon>
        <taxon>Pseudomonadati</taxon>
        <taxon>Bacteroidota</taxon>
        <taxon>Flavobacteriia</taxon>
        <taxon>Flavobacteriales</taxon>
        <taxon>Flavobacteriaceae</taxon>
        <taxon>Salinimicrobium</taxon>
    </lineage>
</organism>
<keyword evidence="2" id="KW-1185">Reference proteome</keyword>
<reference evidence="1 2" key="1">
    <citation type="submission" date="2016-10" db="EMBL/GenBank/DDBJ databases">
        <authorList>
            <person name="de Groot N.N."/>
        </authorList>
    </citation>
    <scope>NUCLEOTIDE SEQUENCE [LARGE SCALE GENOMIC DNA]</scope>
    <source>
        <strain evidence="1 2">DSM 23553</strain>
    </source>
</reference>
<evidence type="ECO:0000313" key="1">
    <source>
        <dbReference type="EMBL" id="SEF06885.1"/>
    </source>
</evidence>
<dbReference type="AlphaFoldDB" id="A0A1H5NZ74"/>
<name>A0A1H5NZ74_9FLAO</name>
<sequence length="68" mass="8043">MAIQSKLVKEKWSEAAFSFFPLHLLFDKGWEAYGEGRKIIRIGIFSNESKSEKFLNRLPDLLVRFVYF</sequence>